<dbReference type="InterPro" id="IPR011576">
    <property type="entry name" value="Pyridox_Oxase_N"/>
</dbReference>
<dbReference type="NCBIfam" id="TIGR00558">
    <property type="entry name" value="pdxH"/>
    <property type="match status" value="1"/>
</dbReference>
<dbReference type="HAMAP" id="MF_01629">
    <property type="entry name" value="PdxH"/>
    <property type="match status" value="1"/>
</dbReference>
<feature type="binding site" evidence="5">
    <location>
        <begin position="200"/>
        <end position="202"/>
    </location>
    <ligand>
        <name>substrate</name>
    </ligand>
</feature>
<reference evidence="9" key="1">
    <citation type="journal article" date="2019" name="Int. J. Syst. Evol. Microbiol.">
        <title>The Global Catalogue of Microorganisms (GCM) 10K type strain sequencing project: providing services to taxonomists for standard genome sequencing and annotation.</title>
        <authorList>
            <consortium name="The Broad Institute Genomics Platform"/>
            <consortium name="The Broad Institute Genome Sequencing Center for Infectious Disease"/>
            <person name="Wu L."/>
            <person name="Ma J."/>
        </authorList>
    </citation>
    <scope>NUCLEOTIDE SEQUENCE [LARGE SCALE GENOMIC DNA]</scope>
    <source>
        <strain evidence="9">CGMCC 4.7241</strain>
    </source>
</reference>
<feature type="binding site" evidence="5">
    <location>
        <position position="135"/>
    </location>
    <ligand>
        <name>substrate</name>
    </ligand>
</feature>
<dbReference type="Pfam" id="PF10590">
    <property type="entry name" value="PNP_phzG_C"/>
    <property type="match status" value="1"/>
</dbReference>
<keyword evidence="5" id="KW-0664">Pyridoxine biosynthesis</keyword>
<evidence type="ECO:0000313" key="9">
    <source>
        <dbReference type="Proteomes" id="UP001595699"/>
    </source>
</evidence>
<comment type="caution">
    <text evidence="5">Lacks conserved residue(s) required for the propagation of feature annotation.</text>
</comment>
<feature type="binding site" evidence="5">
    <location>
        <begin position="69"/>
        <end position="74"/>
    </location>
    <ligand>
        <name>FMN</name>
        <dbReference type="ChEBI" id="CHEBI:58210"/>
    </ligand>
</feature>
<dbReference type="Proteomes" id="UP001595699">
    <property type="component" value="Unassembled WGS sequence"/>
</dbReference>
<comment type="subunit">
    <text evidence="5">Homodimer.</text>
</comment>
<comment type="catalytic activity">
    <reaction evidence="5">
        <text>pyridoxamine 5'-phosphate + O2 + H2O = pyridoxal 5'-phosphate + H2O2 + NH4(+)</text>
        <dbReference type="Rhea" id="RHEA:15817"/>
        <dbReference type="ChEBI" id="CHEBI:15377"/>
        <dbReference type="ChEBI" id="CHEBI:15379"/>
        <dbReference type="ChEBI" id="CHEBI:16240"/>
        <dbReference type="ChEBI" id="CHEBI:28938"/>
        <dbReference type="ChEBI" id="CHEBI:58451"/>
        <dbReference type="ChEBI" id="CHEBI:597326"/>
        <dbReference type="EC" id="1.4.3.5"/>
    </reaction>
</comment>
<evidence type="ECO:0000256" key="1">
    <source>
        <dbReference type="ARBA" id="ARBA00007301"/>
    </source>
</evidence>
<dbReference type="InterPro" id="IPR019740">
    <property type="entry name" value="Pyridox_Oxase_CS"/>
</dbReference>
<feature type="binding site" evidence="5">
    <location>
        <position position="131"/>
    </location>
    <ligand>
        <name>substrate</name>
    </ligand>
</feature>
<evidence type="ECO:0000313" key="8">
    <source>
        <dbReference type="EMBL" id="MFC3760891.1"/>
    </source>
</evidence>
<feature type="domain" description="Pyridoxine 5'-phosphate oxidase dimerisation C-terminal" evidence="7">
    <location>
        <begin position="181"/>
        <end position="221"/>
    </location>
</feature>
<evidence type="ECO:0000256" key="4">
    <source>
        <dbReference type="ARBA" id="ARBA00023002"/>
    </source>
</evidence>
<gene>
    <name evidence="5 8" type="primary">pdxH</name>
    <name evidence="8" type="ORF">ACFOUW_08570</name>
</gene>
<feature type="binding site" evidence="5">
    <location>
        <position position="113"/>
    </location>
    <ligand>
        <name>FMN</name>
        <dbReference type="ChEBI" id="CHEBI:58210"/>
    </ligand>
</feature>
<comment type="cofactor">
    <cofactor evidence="5">
        <name>FMN</name>
        <dbReference type="ChEBI" id="CHEBI:58210"/>
    </cofactor>
    <text evidence="5">Binds 1 FMN per subunit.</text>
</comment>
<dbReference type="EC" id="1.4.3.5" evidence="5"/>
<sequence>MEEPHRWPDPDLAGLRRSYERGALSEEAVAPDPLDQFRRWLHDALIFGVPEPNAMVLATASASAVPSARTVLLKGVTADGFAFFTNYESGKASDLSSNPQAALVFPWHAMERQVRVTGSVLQLSEEESLAYFRTRPRDSQLSAWASPQSTVVSGRRELDASYASIESRFPEGSDVPLPPFWGGYRVRPAAVEFWQGRHGRLHDRLRYRLESGEWMIERLAP</sequence>
<dbReference type="PROSITE" id="PS01064">
    <property type="entry name" value="PYRIDOX_OXIDASE"/>
    <property type="match status" value="1"/>
</dbReference>
<dbReference type="InterPro" id="IPR012349">
    <property type="entry name" value="Split_barrel_FMN-bd"/>
</dbReference>
<dbReference type="EMBL" id="JBHRZH010000006">
    <property type="protein sequence ID" value="MFC3760891.1"/>
    <property type="molecule type" value="Genomic_DNA"/>
</dbReference>
<evidence type="ECO:0000256" key="2">
    <source>
        <dbReference type="ARBA" id="ARBA00022630"/>
    </source>
</evidence>
<evidence type="ECO:0000256" key="3">
    <source>
        <dbReference type="ARBA" id="ARBA00022643"/>
    </source>
</evidence>
<keyword evidence="2 5" id="KW-0285">Flavoprotein</keyword>
<comment type="pathway">
    <text evidence="5">Cofactor metabolism; pyridoxal 5'-phosphate salvage; pyridoxal 5'-phosphate from pyridoxine 5'-phosphate: step 1/1.</text>
</comment>
<feature type="binding site" evidence="5">
    <location>
        <begin position="148"/>
        <end position="149"/>
    </location>
    <ligand>
        <name>FMN</name>
        <dbReference type="ChEBI" id="CHEBI:58210"/>
    </ligand>
</feature>
<feature type="binding site" evidence="5">
    <location>
        <position position="74"/>
    </location>
    <ligand>
        <name>substrate</name>
    </ligand>
</feature>
<dbReference type="Pfam" id="PF01243">
    <property type="entry name" value="PNPOx_N"/>
    <property type="match status" value="1"/>
</dbReference>
<dbReference type="Gene3D" id="2.30.110.10">
    <property type="entry name" value="Electron Transport, Fmn-binding Protein, Chain A"/>
    <property type="match status" value="1"/>
</dbReference>
<dbReference type="InterPro" id="IPR000659">
    <property type="entry name" value="Pyridox_Oxase"/>
</dbReference>
<feature type="binding site" evidence="5">
    <location>
        <position position="139"/>
    </location>
    <ligand>
        <name>substrate</name>
    </ligand>
</feature>
<protein>
    <recommendedName>
        <fullName evidence="5">Pyridoxine/pyridoxamine 5'-phosphate oxidase</fullName>
        <ecNumber evidence="5">1.4.3.5</ecNumber>
    </recommendedName>
    <alternativeName>
        <fullName evidence="5">PNP/PMP oxidase</fullName>
        <shortName evidence="5">PNPOx</shortName>
    </alternativeName>
    <alternativeName>
        <fullName evidence="5">Pyridoxal 5'-phosphate synthase</fullName>
    </alternativeName>
</protein>
<comment type="similarity">
    <text evidence="1 5">Belongs to the pyridoxamine 5'-phosphate oxidase family.</text>
</comment>
<comment type="catalytic activity">
    <reaction evidence="5">
        <text>pyridoxine 5'-phosphate + O2 = pyridoxal 5'-phosphate + H2O2</text>
        <dbReference type="Rhea" id="RHEA:15149"/>
        <dbReference type="ChEBI" id="CHEBI:15379"/>
        <dbReference type="ChEBI" id="CHEBI:16240"/>
        <dbReference type="ChEBI" id="CHEBI:58589"/>
        <dbReference type="ChEBI" id="CHEBI:597326"/>
        <dbReference type="EC" id="1.4.3.5"/>
    </reaction>
</comment>
<dbReference type="PIRSF" id="PIRSF000190">
    <property type="entry name" value="Pyd_amn-ph_oxd"/>
    <property type="match status" value="1"/>
</dbReference>
<dbReference type="PANTHER" id="PTHR10851:SF0">
    <property type="entry name" value="PYRIDOXINE-5'-PHOSPHATE OXIDASE"/>
    <property type="match status" value="1"/>
</dbReference>
<evidence type="ECO:0000256" key="5">
    <source>
        <dbReference type="HAMAP-Rule" id="MF_01629"/>
    </source>
</evidence>
<comment type="caution">
    <text evidence="8">The sequence shown here is derived from an EMBL/GenBank/DDBJ whole genome shotgun (WGS) entry which is preliminary data.</text>
</comment>
<evidence type="ECO:0000259" key="7">
    <source>
        <dbReference type="Pfam" id="PF10590"/>
    </source>
</evidence>
<keyword evidence="9" id="KW-1185">Reference proteome</keyword>
<dbReference type="RefSeq" id="WP_307782337.1">
    <property type="nucleotide sequence ID" value="NZ_JAFBCM010000001.1"/>
</dbReference>
<dbReference type="SUPFAM" id="SSF50475">
    <property type="entry name" value="FMN-binding split barrel"/>
    <property type="match status" value="1"/>
</dbReference>
<feature type="binding site" evidence="5">
    <location>
        <begin position="84"/>
        <end position="85"/>
    </location>
    <ligand>
        <name>FMN</name>
        <dbReference type="ChEBI" id="CHEBI:58210"/>
    </ligand>
</feature>
<organism evidence="8 9">
    <name type="scientific">Tenggerimyces flavus</name>
    <dbReference type="NCBI Taxonomy" id="1708749"/>
    <lineage>
        <taxon>Bacteria</taxon>
        <taxon>Bacillati</taxon>
        <taxon>Actinomycetota</taxon>
        <taxon>Actinomycetes</taxon>
        <taxon>Propionibacteriales</taxon>
        <taxon>Nocardioidaceae</taxon>
        <taxon>Tenggerimyces</taxon>
    </lineage>
</organism>
<keyword evidence="3 5" id="KW-0288">FMN</keyword>
<dbReference type="InterPro" id="IPR019576">
    <property type="entry name" value="Pyridoxamine_oxidase_dimer_C"/>
</dbReference>
<feature type="binding site" evidence="5">
    <location>
        <position position="204"/>
    </location>
    <ligand>
        <name>FMN</name>
        <dbReference type="ChEBI" id="CHEBI:58210"/>
    </ligand>
</feature>
<dbReference type="NCBIfam" id="NF004231">
    <property type="entry name" value="PRK05679.1"/>
    <property type="match status" value="1"/>
</dbReference>
<feature type="domain" description="Pyridoxamine 5'-phosphate oxidase N-terminal" evidence="6">
    <location>
        <begin position="49"/>
        <end position="163"/>
    </location>
</feature>
<evidence type="ECO:0000259" key="6">
    <source>
        <dbReference type="Pfam" id="PF01243"/>
    </source>
</evidence>
<feature type="binding site" evidence="5">
    <location>
        <position position="91"/>
    </location>
    <ligand>
        <name>FMN</name>
        <dbReference type="ChEBI" id="CHEBI:58210"/>
    </ligand>
</feature>
<comment type="function">
    <text evidence="5">Catalyzes the oxidation of either pyridoxine 5'-phosphate (PNP) or pyridoxamine 5'-phosphate (PMP) into pyridoxal 5'-phosphate (PLP).</text>
</comment>
<accession>A0ABV7Y6H6</accession>
<dbReference type="GO" id="GO:0004733">
    <property type="term" value="F:pyridoxamine phosphate oxidase activity"/>
    <property type="evidence" value="ECO:0007669"/>
    <property type="project" value="UniProtKB-EC"/>
</dbReference>
<proteinExistence type="inferred from homology"/>
<dbReference type="PANTHER" id="PTHR10851">
    <property type="entry name" value="PYRIDOXINE-5-PHOSPHATE OXIDASE"/>
    <property type="match status" value="1"/>
</dbReference>
<name>A0ABV7Y6H6_9ACTN</name>
<keyword evidence="4 5" id="KW-0560">Oxidoreductase</keyword>
<comment type="pathway">
    <text evidence="5">Cofactor metabolism; pyridoxal 5'-phosphate salvage; pyridoxal 5'-phosphate from pyridoxamine 5'-phosphate: step 1/1.</text>
</comment>
<feature type="binding site" evidence="5">
    <location>
        <position position="194"/>
    </location>
    <ligand>
        <name>FMN</name>
        <dbReference type="ChEBI" id="CHEBI:58210"/>
    </ligand>
</feature>